<comment type="caution">
    <text evidence="2">The sequence shown here is derived from an EMBL/GenBank/DDBJ whole genome shotgun (WGS) entry which is preliminary data.</text>
</comment>
<keyword evidence="3" id="KW-1185">Reference proteome</keyword>
<reference evidence="2 3" key="1">
    <citation type="journal article" date="2014" name="PLoS Genet.">
        <title>Phylogenetically driven sequencing of extremely halophilic archaea reveals strategies for static and dynamic osmo-response.</title>
        <authorList>
            <person name="Becker E.A."/>
            <person name="Seitzer P.M."/>
            <person name="Tritt A."/>
            <person name="Larsen D."/>
            <person name="Krusor M."/>
            <person name="Yao A.I."/>
            <person name="Wu D."/>
            <person name="Madern D."/>
            <person name="Eisen J.A."/>
            <person name="Darling A.E."/>
            <person name="Facciotti M.T."/>
        </authorList>
    </citation>
    <scope>NUCLEOTIDE SEQUENCE [LARGE SCALE GENOMIC DNA]</scope>
    <source>
        <strain evidence="2 3">JCM 14848</strain>
    </source>
</reference>
<proteinExistence type="predicted"/>
<dbReference type="OrthoDB" id="282533at2157"/>
<evidence type="ECO:0000313" key="3">
    <source>
        <dbReference type="Proteomes" id="UP000011513"/>
    </source>
</evidence>
<dbReference type="EMBL" id="AOIV01000042">
    <property type="protein sequence ID" value="ELZ26753.1"/>
    <property type="molecule type" value="Genomic_DNA"/>
</dbReference>
<accession>M0CVS9</accession>
<gene>
    <name evidence="2" type="ORF">C474_18970</name>
</gene>
<feature type="region of interest" description="Disordered" evidence="1">
    <location>
        <begin position="112"/>
        <end position="158"/>
    </location>
</feature>
<name>M0CVS9_HALPD</name>
<dbReference type="RefSeq" id="WP_008389579.1">
    <property type="nucleotide sequence ID" value="NZ_AOIV01000042.1"/>
</dbReference>
<evidence type="ECO:0000256" key="1">
    <source>
        <dbReference type="SAM" id="MobiDB-lite"/>
    </source>
</evidence>
<organism evidence="2 3">
    <name type="scientific">Halogeometricum pallidum JCM 14848</name>
    <dbReference type="NCBI Taxonomy" id="1227487"/>
    <lineage>
        <taxon>Archaea</taxon>
        <taxon>Methanobacteriati</taxon>
        <taxon>Methanobacteriota</taxon>
        <taxon>Stenosarchaea group</taxon>
        <taxon>Halobacteria</taxon>
        <taxon>Halobacteriales</taxon>
        <taxon>Haloferacaceae</taxon>
        <taxon>Halogeometricum</taxon>
    </lineage>
</organism>
<protein>
    <submittedName>
        <fullName evidence="2">Uncharacterized protein</fullName>
    </submittedName>
</protein>
<evidence type="ECO:0000313" key="2">
    <source>
        <dbReference type="EMBL" id="ELZ26753.1"/>
    </source>
</evidence>
<dbReference type="InParanoid" id="M0CVS9"/>
<feature type="compositionally biased region" description="Basic and acidic residues" evidence="1">
    <location>
        <begin position="143"/>
        <end position="152"/>
    </location>
</feature>
<sequence>MPTRTFEIADYDVAVEPWSPIKRRIVVRSPADGDAPREEATLLFTESRTETGLVSGVDGSDGVSAWTYFDMREFDDVFRLLESDGEAYLHLGHVSGTGATRSLYFVSVETSASVPGDDDEEIESSLPFGVQNGEESLELPGDDEGKARVRDRTGKRRN</sequence>
<dbReference type="Proteomes" id="UP000011513">
    <property type="component" value="Unassembled WGS sequence"/>
</dbReference>
<dbReference type="AlphaFoldDB" id="M0CVS9"/>